<proteinExistence type="predicted"/>
<dbReference type="Gramene" id="PNT71949">
    <property type="protein sequence ID" value="PNT71949"/>
    <property type="gene ID" value="BRADI_2g37710v3"/>
</dbReference>
<feature type="coiled-coil region" evidence="2">
    <location>
        <begin position="692"/>
        <end position="744"/>
    </location>
</feature>
<feature type="region of interest" description="Disordered" evidence="3">
    <location>
        <begin position="606"/>
        <end position="657"/>
    </location>
</feature>
<dbReference type="Gramene" id="PNT71948">
    <property type="protein sequence ID" value="PNT71948"/>
    <property type="gene ID" value="BRADI_2g37710v3"/>
</dbReference>
<feature type="compositionally biased region" description="Basic and acidic residues" evidence="3">
    <location>
        <begin position="630"/>
        <end position="643"/>
    </location>
</feature>
<dbReference type="Pfam" id="PF25014">
    <property type="entry name" value="NET2A"/>
    <property type="match status" value="1"/>
</dbReference>
<keyword evidence="7" id="KW-1185">Reference proteome</keyword>
<dbReference type="EMBL" id="CM000881">
    <property type="protein sequence ID" value="PNT71949.1"/>
    <property type="molecule type" value="Genomic_DNA"/>
</dbReference>
<name>A0A2K2DCF2_BRADI</name>
<dbReference type="InterPro" id="IPR056888">
    <property type="entry name" value="NET2A-D/KIP1-like_dom"/>
</dbReference>
<protein>
    <recommendedName>
        <fullName evidence="4">NAB domain-containing protein</fullName>
    </recommendedName>
</protein>
<dbReference type="RefSeq" id="XP_014753622.2">
    <property type="nucleotide sequence ID" value="XM_014898136.2"/>
</dbReference>
<dbReference type="EMBL" id="CM000881">
    <property type="protein sequence ID" value="PNT71947.1"/>
    <property type="molecule type" value="Genomic_DNA"/>
</dbReference>
<dbReference type="EMBL" id="CM000881">
    <property type="protein sequence ID" value="PNT71948.1"/>
    <property type="molecule type" value="Genomic_DNA"/>
</dbReference>
<dbReference type="Pfam" id="PF07765">
    <property type="entry name" value="KIP1"/>
    <property type="match status" value="1"/>
</dbReference>
<dbReference type="Proteomes" id="UP000008810">
    <property type="component" value="Chromosome 2"/>
</dbReference>
<organism evidence="5">
    <name type="scientific">Brachypodium distachyon</name>
    <name type="common">Purple false brome</name>
    <name type="synonym">Trachynia distachya</name>
    <dbReference type="NCBI Taxonomy" id="15368"/>
    <lineage>
        <taxon>Eukaryota</taxon>
        <taxon>Viridiplantae</taxon>
        <taxon>Streptophyta</taxon>
        <taxon>Embryophyta</taxon>
        <taxon>Tracheophyta</taxon>
        <taxon>Spermatophyta</taxon>
        <taxon>Magnoliopsida</taxon>
        <taxon>Liliopsida</taxon>
        <taxon>Poales</taxon>
        <taxon>Poaceae</taxon>
        <taxon>BOP clade</taxon>
        <taxon>Pooideae</taxon>
        <taxon>Stipodae</taxon>
        <taxon>Brachypodieae</taxon>
        <taxon>Brachypodium</taxon>
    </lineage>
</organism>
<dbReference type="EnsemblPlants" id="PNT71947">
    <property type="protein sequence ID" value="PNT71947"/>
    <property type="gene ID" value="BRADI_2g37710v3"/>
</dbReference>
<feature type="region of interest" description="Disordered" evidence="3">
    <location>
        <begin position="445"/>
        <end position="471"/>
    </location>
</feature>
<feature type="domain" description="NAB" evidence="4">
    <location>
        <begin position="10"/>
        <end position="90"/>
    </location>
</feature>
<accession>A0A2K2DCF2</accession>
<evidence type="ECO:0000313" key="5">
    <source>
        <dbReference type="EMBL" id="PNT71947.1"/>
    </source>
</evidence>
<dbReference type="STRING" id="15368.A0A2K2DCF2"/>
<evidence type="ECO:0000259" key="4">
    <source>
        <dbReference type="PROSITE" id="PS51774"/>
    </source>
</evidence>
<feature type="region of interest" description="Disordered" evidence="3">
    <location>
        <begin position="785"/>
        <end position="820"/>
    </location>
</feature>
<feature type="coiled-coil region" evidence="2">
    <location>
        <begin position="335"/>
        <end position="411"/>
    </location>
</feature>
<dbReference type="PANTHER" id="PTHR31631:SF0">
    <property type="entry name" value="PROTEIN NETWORKED 2D"/>
    <property type="match status" value="1"/>
</dbReference>
<dbReference type="InterPro" id="IPR056889">
    <property type="entry name" value="NET2A-D/KIP1-like_C"/>
</dbReference>
<dbReference type="PANTHER" id="PTHR31631">
    <property type="entry name" value="PROTEIN NETWORKED 2D"/>
    <property type="match status" value="1"/>
</dbReference>
<dbReference type="EnsemblPlants" id="PNT71949">
    <property type="protein sequence ID" value="PNT71949"/>
    <property type="gene ID" value="BRADI_2g37710v3"/>
</dbReference>
<gene>
    <name evidence="6" type="primary">LOC100844363</name>
    <name evidence="5" type="ORF">BRADI_2g37710v3</name>
</gene>
<evidence type="ECO:0000313" key="6">
    <source>
        <dbReference type="EnsemblPlants" id="PNT71947"/>
    </source>
</evidence>
<dbReference type="OrthoDB" id="616075at2759"/>
<dbReference type="InterPro" id="IPR011684">
    <property type="entry name" value="NAB"/>
</dbReference>
<dbReference type="GeneID" id="100844363"/>
<dbReference type="PROSITE" id="PS51774">
    <property type="entry name" value="NAB"/>
    <property type="match status" value="1"/>
</dbReference>
<evidence type="ECO:0000256" key="3">
    <source>
        <dbReference type="SAM" id="MobiDB-lite"/>
    </source>
</evidence>
<feature type="compositionally biased region" description="Low complexity" evidence="3">
    <location>
        <begin position="803"/>
        <end position="815"/>
    </location>
</feature>
<feature type="compositionally biased region" description="Polar residues" evidence="3">
    <location>
        <begin position="462"/>
        <end position="471"/>
    </location>
</feature>
<dbReference type="EnsemblPlants" id="PNT71948">
    <property type="protein sequence ID" value="PNT71948"/>
    <property type="gene ID" value="BRADI_2g37710v3"/>
</dbReference>
<feature type="compositionally biased region" description="Basic and acidic residues" evidence="3">
    <location>
        <begin position="611"/>
        <end position="620"/>
    </location>
</feature>
<dbReference type="AlphaFoldDB" id="A0A2K2DCF2"/>
<evidence type="ECO:0000256" key="2">
    <source>
        <dbReference type="SAM" id="Coils"/>
    </source>
</evidence>
<evidence type="ECO:0000256" key="1">
    <source>
        <dbReference type="ARBA" id="ARBA00023054"/>
    </source>
</evidence>
<feature type="region of interest" description="Disordered" evidence="3">
    <location>
        <begin position="140"/>
        <end position="164"/>
    </location>
</feature>
<dbReference type="GO" id="GO:0003779">
    <property type="term" value="F:actin binding"/>
    <property type="evidence" value="ECO:0007669"/>
    <property type="project" value="InterPro"/>
</dbReference>
<dbReference type="Gramene" id="PNT71947">
    <property type="protein sequence ID" value="PNT71947"/>
    <property type="gene ID" value="BRADI_2g37710v3"/>
</dbReference>
<reference evidence="5" key="2">
    <citation type="submission" date="2017-06" db="EMBL/GenBank/DDBJ databases">
        <title>WGS assembly of Brachypodium distachyon.</title>
        <authorList>
            <consortium name="The International Brachypodium Initiative"/>
            <person name="Lucas S."/>
            <person name="Harmon-Smith M."/>
            <person name="Lail K."/>
            <person name="Tice H."/>
            <person name="Grimwood J."/>
            <person name="Bruce D."/>
            <person name="Barry K."/>
            <person name="Shu S."/>
            <person name="Lindquist E."/>
            <person name="Wang M."/>
            <person name="Pitluck S."/>
            <person name="Vogel J.P."/>
            <person name="Garvin D.F."/>
            <person name="Mockler T.C."/>
            <person name="Schmutz J."/>
            <person name="Rokhsar D."/>
            <person name="Bevan M.W."/>
        </authorList>
    </citation>
    <scope>NUCLEOTIDE SEQUENCE</scope>
    <source>
        <strain evidence="5">Bd21</strain>
    </source>
</reference>
<dbReference type="Pfam" id="PF24918">
    <property type="entry name" value="NET2A_C"/>
    <property type="match status" value="1"/>
</dbReference>
<reference evidence="6" key="3">
    <citation type="submission" date="2018-08" db="UniProtKB">
        <authorList>
            <consortium name="EnsemblPlants"/>
        </authorList>
    </citation>
    <scope>IDENTIFICATION</scope>
    <source>
        <strain evidence="6">cv. Bd21</strain>
    </source>
</reference>
<sequence length="1085" mass="121826">MLQRAASNAYSWWWASHIRTRQSKWLDSNLQDMEDRVKCILLLLGEEADSFAKRAEMYYKRRPEVISSVEEAYRAYRALAERYDHMSGELHKANHTVATAFPEQVQYAMLEEDDDSLPKAFTTVDPRKIHKSTVEGLMNKKKGGKPGLKGSGKNSAAPVSKENAQTEISRIQKEILVLQTEKEFIKSSYESGIAKYWDLEKQINDIQEEVCYFQQEFNESAVIEDDEARALMTVTALKSCEDTIVKLQEHQNSAFSQAVVELERVNISREKLKNIMRGHGKSLVGLDSLYENVRKNDASVKMDDVYYSMKLETIETEGLVHKIKQYFQKDSDVSVAEIAEQIDELVNKVVDLELMVSSQTAKIDRLCLENTELEKSLQELEEENIEVTSGSSELNDKLEKVQDELMRVQHLESSFHAEESIVYSNFAETASSFSCITDMLQSPPVEHQAGSASMLTDEATPSADTELSGESGNRKLEEDLHMDKATIKDDIDGLPDCSGKLELAIVSDNSQISNGCHDIKGGKQDCSDDSEDLWHCGLERKSSFEAASVDKETAENADNNAFGEHNDTEVEYDHEIVSDNGSSMQPYVVHSHQQALLDQLHHISSAVPGDHGVKSEDDKQYSSTMGQSKSEGHPEQEMNKTEDSEASCIMENSAPGNGKVGSIGDQEENMFKLQQLLMCGLQDKEKVLLTEYTSILRNYKNAKRRLTEVETKNQECVDEMKAMLSELRRANEMKDDEIRSLRELLNCSTDKDATHNGQKMNKYTPLSFKSGNGTFRGHQRTPSFLPVHQRKHSATSTSRITMKSSSLKNSVSLESPSKDAGTDDAVLDSIDLGDLRLTNIIEMEMASPLEDKFRRDIDGLLEENLEFWIKFSTSFQKIQELQTKHAQLQSEIAKLINGDKPMQSSGRANDPAAKALSGAVEKQLRELKIELQVWLEQNAMFKGELQCRFASLCSIQEEIEAAMEVDADTVEGVQFTSYQAAKFQGEILNMKQENNKVADELQAGLDHIRGLQAETEKVMAKILKSTSLSGGPQGSSTWRNAPSKSRVPLRSFLFPSKKKKLSLLACMNPALQKQYSDMAFVGKIE</sequence>
<keyword evidence="1 2" id="KW-0175">Coiled coil</keyword>
<reference evidence="5 6" key="1">
    <citation type="journal article" date="2010" name="Nature">
        <title>Genome sequencing and analysis of the model grass Brachypodium distachyon.</title>
        <authorList>
            <consortium name="International Brachypodium Initiative"/>
        </authorList>
    </citation>
    <scope>NUCLEOTIDE SEQUENCE [LARGE SCALE GENOMIC DNA]</scope>
    <source>
        <strain evidence="5">Bd21</strain>
        <strain evidence="6">cv. Bd21</strain>
    </source>
</reference>
<evidence type="ECO:0000313" key="7">
    <source>
        <dbReference type="Proteomes" id="UP000008810"/>
    </source>
</evidence>